<dbReference type="GO" id="GO:0031511">
    <property type="term" value="C:Mis6-Sim4 complex"/>
    <property type="evidence" value="ECO:0007669"/>
    <property type="project" value="InterPro"/>
</dbReference>
<feature type="compositionally biased region" description="Acidic residues" evidence="1">
    <location>
        <begin position="93"/>
        <end position="102"/>
    </location>
</feature>
<feature type="region of interest" description="Disordered" evidence="1">
    <location>
        <begin position="86"/>
        <end position="125"/>
    </location>
</feature>
<dbReference type="Pfam" id="PF13093">
    <property type="entry name" value="FTA4"/>
    <property type="match status" value="1"/>
</dbReference>
<comment type="caution">
    <text evidence="2">The sequence shown here is derived from an EMBL/GenBank/DDBJ whole genome shotgun (WGS) entry which is preliminary data.</text>
</comment>
<dbReference type="AlphaFoldDB" id="A0A8K0TUZ9"/>
<evidence type="ECO:0000313" key="2">
    <source>
        <dbReference type="EMBL" id="KAH7375386.1"/>
    </source>
</evidence>
<dbReference type="InterPro" id="IPR025207">
    <property type="entry name" value="Sim4_Fta4"/>
</dbReference>
<evidence type="ECO:0000256" key="1">
    <source>
        <dbReference type="SAM" id="MobiDB-lite"/>
    </source>
</evidence>
<proteinExistence type="predicted"/>
<accession>A0A8K0TUZ9</accession>
<evidence type="ECO:0000313" key="3">
    <source>
        <dbReference type="Proteomes" id="UP000813385"/>
    </source>
</evidence>
<name>A0A8K0TUZ9_9PEZI</name>
<protein>
    <submittedName>
        <fullName evidence="2">Kinetochore Sim4 complex subunit Fta4</fullName>
    </submittedName>
</protein>
<dbReference type="PANTHER" id="PTHR42040:SF1">
    <property type="entry name" value="INNER KINETOCHORE SUBUNIT FTA4"/>
    <property type="match status" value="1"/>
</dbReference>
<organism evidence="2 3">
    <name type="scientific">Plectosphaerella cucumerina</name>
    <dbReference type="NCBI Taxonomy" id="40658"/>
    <lineage>
        <taxon>Eukaryota</taxon>
        <taxon>Fungi</taxon>
        <taxon>Dikarya</taxon>
        <taxon>Ascomycota</taxon>
        <taxon>Pezizomycotina</taxon>
        <taxon>Sordariomycetes</taxon>
        <taxon>Hypocreomycetidae</taxon>
        <taxon>Glomerellales</taxon>
        <taxon>Plectosphaerellaceae</taxon>
        <taxon>Plectosphaerella</taxon>
    </lineage>
</organism>
<dbReference type="Proteomes" id="UP000813385">
    <property type="component" value="Unassembled WGS sequence"/>
</dbReference>
<dbReference type="PANTHER" id="PTHR42040">
    <property type="entry name" value="INNER KINETOCHORE SUBUNIT FTA4"/>
    <property type="match status" value="1"/>
</dbReference>
<sequence>MAHQPPTILFLKQSFLETQVRLLSRPLELTPAWPTRNASSDDPLPQPSVDEALHRANRALAEHTRRVYPPQSTRIVAEQINKLYKPGSPALHEDDEEEDDADAPPKRGADLTDATTISSLPPTWPIEADTTDHPMESARYAELSASLASLSARRAEVLERVQRLRRMQAALRPFSSDDGAASTVQENLATRDGQVEKELEKMRMLLVRVGGRVSKLPNPADDSDEVMVESPAVVQRNKVNALLDLY</sequence>
<reference evidence="2" key="1">
    <citation type="journal article" date="2021" name="Nat. Commun.">
        <title>Genetic determinants of endophytism in the Arabidopsis root mycobiome.</title>
        <authorList>
            <person name="Mesny F."/>
            <person name="Miyauchi S."/>
            <person name="Thiergart T."/>
            <person name="Pickel B."/>
            <person name="Atanasova L."/>
            <person name="Karlsson M."/>
            <person name="Huettel B."/>
            <person name="Barry K.W."/>
            <person name="Haridas S."/>
            <person name="Chen C."/>
            <person name="Bauer D."/>
            <person name="Andreopoulos W."/>
            <person name="Pangilinan J."/>
            <person name="LaButti K."/>
            <person name="Riley R."/>
            <person name="Lipzen A."/>
            <person name="Clum A."/>
            <person name="Drula E."/>
            <person name="Henrissat B."/>
            <person name="Kohler A."/>
            <person name="Grigoriev I.V."/>
            <person name="Martin F.M."/>
            <person name="Hacquard S."/>
        </authorList>
    </citation>
    <scope>NUCLEOTIDE SEQUENCE</scope>
    <source>
        <strain evidence="2">MPI-CAGE-AT-0016</strain>
    </source>
</reference>
<feature type="region of interest" description="Disordered" evidence="1">
    <location>
        <begin position="31"/>
        <end position="52"/>
    </location>
</feature>
<dbReference type="OrthoDB" id="21214at2759"/>
<gene>
    <name evidence="2" type="ORF">B0T11DRAFT_323412</name>
</gene>
<keyword evidence="3" id="KW-1185">Reference proteome</keyword>
<dbReference type="EMBL" id="JAGPXD010000001">
    <property type="protein sequence ID" value="KAH7375386.1"/>
    <property type="molecule type" value="Genomic_DNA"/>
</dbReference>